<comment type="caution">
    <text evidence="2">The sequence shown here is derived from an EMBL/GenBank/DDBJ whole genome shotgun (WGS) entry which is preliminary data.</text>
</comment>
<reference evidence="2" key="1">
    <citation type="submission" date="2021-02" db="EMBL/GenBank/DDBJ databases">
        <authorList>
            <person name="Nowell W R."/>
        </authorList>
    </citation>
    <scope>NUCLEOTIDE SEQUENCE</scope>
</reference>
<evidence type="ECO:0000313" key="2">
    <source>
        <dbReference type="EMBL" id="CAF4375858.1"/>
    </source>
</evidence>
<organism evidence="2 3">
    <name type="scientific">Adineta steineri</name>
    <dbReference type="NCBI Taxonomy" id="433720"/>
    <lineage>
        <taxon>Eukaryota</taxon>
        <taxon>Metazoa</taxon>
        <taxon>Spiralia</taxon>
        <taxon>Gnathifera</taxon>
        <taxon>Rotifera</taxon>
        <taxon>Eurotatoria</taxon>
        <taxon>Bdelloidea</taxon>
        <taxon>Adinetida</taxon>
        <taxon>Adinetidae</taxon>
        <taxon>Adineta</taxon>
    </lineage>
</organism>
<dbReference type="EMBL" id="CAJOBB010021395">
    <property type="protein sequence ID" value="CAF4375858.1"/>
    <property type="molecule type" value="Genomic_DNA"/>
</dbReference>
<name>A0A820MQ63_9BILA</name>
<gene>
    <name evidence="2" type="ORF">KXQ929_LOCUS49621</name>
</gene>
<accession>A0A820MQ63</accession>
<evidence type="ECO:0000313" key="3">
    <source>
        <dbReference type="Proteomes" id="UP000663868"/>
    </source>
</evidence>
<dbReference type="AlphaFoldDB" id="A0A820MQ63"/>
<dbReference type="Proteomes" id="UP000663868">
    <property type="component" value="Unassembled WGS sequence"/>
</dbReference>
<proteinExistence type="predicted"/>
<keyword evidence="1" id="KW-0175">Coiled coil</keyword>
<protein>
    <submittedName>
        <fullName evidence="2">Uncharacterized protein</fullName>
    </submittedName>
</protein>
<feature type="non-terminal residue" evidence="2">
    <location>
        <position position="1"/>
    </location>
</feature>
<evidence type="ECO:0000256" key="1">
    <source>
        <dbReference type="SAM" id="Coils"/>
    </source>
</evidence>
<sequence length="54" mass="6281">LQISKLEGDIQRLNQSIEKQKNSELQLRTQLTDLKSVRKDLDDLRAENTTLQSK</sequence>
<feature type="coiled-coil region" evidence="1">
    <location>
        <begin position="3"/>
        <end position="54"/>
    </location>
</feature>